<feature type="compositionally biased region" description="Basic and acidic residues" evidence="2">
    <location>
        <begin position="1413"/>
        <end position="1425"/>
    </location>
</feature>
<feature type="coiled-coil region" evidence="1">
    <location>
        <begin position="323"/>
        <end position="357"/>
    </location>
</feature>
<proteinExistence type="predicted"/>
<protein>
    <submittedName>
        <fullName evidence="3">Uncharacterized protein</fullName>
    </submittedName>
</protein>
<gene>
    <name evidence="3" type="ORF">TcWFU_003817</name>
</gene>
<sequence length="1591" mass="178811">MSHEVSKPVGSPIPTSENFHNDDEFATAQSPLRLVQSIVESPDVTQKKLLSEIRKLTLKVSELEDFCDDCESEKQEILRAKLEHERKISLLEEKCRVKEMELIELRDTCNELHICQIDNGKMREEIERLVAALKSSQEANEVVVVLKKENDELTKKNTMLDSKAKFLESEVAKWKANKEWKEQYEQVKDALEKAERELFQFVKDSESTKAASELELISSRQNHSQSSQWATISRARCTCTCHHNSFRLSQHIENPGSLSASGGGVGNFCTTSSPSFQLLESTQNMGEISVVDVSLWRDTRTSSTQSDAAGECLGEVMAQDVKIQDLQSHLNAARNEVDHLNVELSEVSAQYTNLLNKYTLEQENLGAQIRGLNLEKKNLLTDLEEKCLALETVSNEVSTLSSQLKTTSSELDAMKTKADQLKDELDHASHKLDESEMDKVGLRDKLNCLERELAQFSAREKEFEEVKLALEEQLTDTHAEMRSLRSENQETVAALEMKVDNLMSELLETQNRLNSNEVLRIELSDRLDSLQKEERRLGEDKVVLSRQLALSKKAADDFGVRLQEAVTDLEEKVSLVEHLKLERVKLIEARDTALEEVAKLKSELSRAWEEVACLSNELKDNDNADMRIEQLESSLRTRDSNIASLNQLICENDAVISRLTEERGRLEEITCTLKVDLEAQTSKCNLLVEERDKTQNDCDKRTREITDEKNCFLRHMKALETDIVEHTRVNRELSEKCTATEQEVSDLQQKLSLAQEEVIRISETNQCLIDDSAKLTNEKVNLKRALSEESSLVASLRDKNDALTKEVFKLKSDVEKYQQEIAEVCDEKTTMTKKIESCTVESINLEKQLVDLRSQLAFVTADQERLVGSNRELSEAMAVMEADRSRLESQLCEMRQQYAELFAVRAQYEEVKHMLEANLKRLRTDLLAAEQRMAEARQSASVAALHRQFAENECSRLTKFIEGLELRLDAATTERLACEERVAAEAVRCRQLEGALNEKETIISCLQHQLNQLDAHRKAAQEKEASTLIKYLKSKTAQDEAERRLALLESGSSIIEDKKKFGSLDHISYTPTSTEVVLTSTTMSEFPNLSSVRRHSDGTASCILLKGCNHHERPSDALRSDADRGSPVGERSHLSKLHFENEVKCSQSPLFGDMFPLPHQDVFFKTLDAEAVIRPQNGKSSGLETREVTLTSCVGEEKDHAVETGTASLHVTYNNDLALCTSPSEQEADALSDKNWPVVSPIIPQEFEQSSSNNVLATKKPVHVAETVEIPRCASAASNATNNTDTDTVSELEGWPPYGKCTAPLSPQALRGNRIFTVPTPFEFHYRRLRRLLIVPVAEEMDVETAANNLETKSILAENPCSSVDGHVHSNNRVVTPRRQNQTNRPVDVSTNVGLTSTEISTPRTTVQIKSPSKTELRVPRETTQRDNLLSRTPSQKPNIGGCCEFETLEGRRVVVDPTASRSTSTSRPPAAKLARFQSVQKLCDLDATPSPLRFSTSMNALDRVAAGRMQTTAPTPPGFRRFKNKFGKVRGHKAGTGEAPVMSGRSPYWSDKENAEMNQLARTLSVSSVKPKKHNKLRLSNVFKSKKSKP</sequence>
<feature type="region of interest" description="Disordered" evidence="2">
    <location>
        <begin position="1531"/>
        <end position="1551"/>
    </location>
</feature>
<evidence type="ECO:0000256" key="1">
    <source>
        <dbReference type="SAM" id="Coils"/>
    </source>
</evidence>
<dbReference type="PANTHER" id="PTHR23159:SF31">
    <property type="entry name" value="CENTROSOME-ASSOCIATED PROTEIN CEP250 ISOFORM X1"/>
    <property type="match status" value="1"/>
</dbReference>
<evidence type="ECO:0000313" key="4">
    <source>
        <dbReference type="Proteomes" id="UP001651158"/>
    </source>
</evidence>
<accession>A0ABR4QDB7</accession>
<comment type="caution">
    <text evidence="3">The sequence shown here is derived from an EMBL/GenBank/DDBJ whole genome shotgun (WGS) entry which is preliminary data.</text>
</comment>
<keyword evidence="4" id="KW-1185">Reference proteome</keyword>
<dbReference type="Proteomes" id="UP001651158">
    <property type="component" value="Unassembled WGS sequence"/>
</dbReference>
<feature type="region of interest" description="Disordered" evidence="2">
    <location>
        <begin position="1"/>
        <end position="21"/>
    </location>
</feature>
<evidence type="ECO:0000313" key="3">
    <source>
        <dbReference type="EMBL" id="KAL5107586.1"/>
    </source>
</evidence>
<feature type="coiled-coil region" evidence="1">
    <location>
        <begin position="74"/>
        <end position="204"/>
    </location>
</feature>
<keyword evidence="1" id="KW-0175">Coiled coil</keyword>
<feature type="compositionally biased region" description="Polar residues" evidence="2">
    <location>
        <begin position="1426"/>
        <end position="1438"/>
    </location>
</feature>
<dbReference type="EMBL" id="JAKROA010000004">
    <property type="protein sequence ID" value="KAL5107586.1"/>
    <property type="molecule type" value="Genomic_DNA"/>
</dbReference>
<feature type="coiled-coil region" evidence="1">
    <location>
        <begin position="583"/>
        <end position="634"/>
    </location>
</feature>
<dbReference type="PANTHER" id="PTHR23159">
    <property type="entry name" value="CENTROSOMAL PROTEIN 2"/>
    <property type="match status" value="1"/>
</dbReference>
<feature type="region of interest" description="Disordered" evidence="2">
    <location>
        <begin position="1566"/>
        <end position="1591"/>
    </location>
</feature>
<feature type="region of interest" description="Disordered" evidence="2">
    <location>
        <begin position="1113"/>
        <end position="1133"/>
    </location>
</feature>
<feature type="coiled-coil region" evidence="1">
    <location>
        <begin position="716"/>
        <end position="834"/>
    </location>
</feature>
<feature type="coiled-coil region" evidence="1">
    <location>
        <begin position="404"/>
        <end position="540"/>
    </location>
</feature>
<reference evidence="3 4" key="1">
    <citation type="journal article" date="2022" name="Front. Cell. Infect. Microbiol.">
        <title>The Genomes of Two Strains of Taenia crassiceps the Animal Model for the Study of Human Cysticercosis.</title>
        <authorList>
            <person name="Bobes R.J."/>
            <person name="Estrada K."/>
            <person name="Rios-Valencia D.G."/>
            <person name="Calderon-Gallegos A."/>
            <person name="de la Torre P."/>
            <person name="Carrero J.C."/>
            <person name="Sanchez-Flores A."/>
            <person name="Laclette J.P."/>
        </authorList>
    </citation>
    <scope>NUCLEOTIDE SEQUENCE [LARGE SCALE GENOMIC DNA]</scope>
    <source>
        <strain evidence="3">WFUcys</strain>
    </source>
</reference>
<dbReference type="Gene3D" id="1.10.287.1490">
    <property type="match status" value="1"/>
</dbReference>
<name>A0ABR4QDB7_9CEST</name>
<organism evidence="3 4">
    <name type="scientific">Taenia crassiceps</name>
    <dbReference type="NCBI Taxonomy" id="6207"/>
    <lineage>
        <taxon>Eukaryota</taxon>
        <taxon>Metazoa</taxon>
        <taxon>Spiralia</taxon>
        <taxon>Lophotrochozoa</taxon>
        <taxon>Platyhelminthes</taxon>
        <taxon>Cestoda</taxon>
        <taxon>Eucestoda</taxon>
        <taxon>Cyclophyllidea</taxon>
        <taxon>Taeniidae</taxon>
        <taxon>Taenia</taxon>
    </lineage>
</organism>
<feature type="region of interest" description="Disordered" evidence="2">
    <location>
        <begin position="1412"/>
        <end position="1443"/>
    </location>
</feature>
<feature type="coiled-coil region" evidence="1">
    <location>
        <begin position="870"/>
        <end position="1023"/>
    </location>
</feature>
<evidence type="ECO:0000256" key="2">
    <source>
        <dbReference type="SAM" id="MobiDB-lite"/>
    </source>
</evidence>